<feature type="region of interest" description="Disordered" evidence="1">
    <location>
        <begin position="1"/>
        <end position="25"/>
    </location>
</feature>
<comment type="caution">
    <text evidence="2">The sequence shown here is derived from an EMBL/GenBank/DDBJ whole genome shotgun (WGS) entry which is preliminary data.</text>
</comment>
<proteinExistence type="predicted"/>
<sequence>MRNKELSFDPTEEELDEEFAGGGRANHPELIDDLFVAYGENSQDLNPEADGLVNEIVETAREFYEASSRKEEWNEVLEAAEELIMDFSNLYSEEDKQARIRKVRKLYQGLVH</sequence>
<reference evidence="2 3" key="1">
    <citation type="journal article" date="2016" name="Nat. Commun.">
        <title>Thousands of microbial genomes shed light on interconnected biogeochemical processes in an aquifer system.</title>
        <authorList>
            <person name="Anantharaman K."/>
            <person name="Brown C.T."/>
            <person name="Hug L.A."/>
            <person name="Sharon I."/>
            <person name="Castelle C.J."/>
            <person name="Probst A.J."/>
            <person name="Thomas B.C."/>
            <person name="Singh A."/>
            <person name="Wilkins M.J."/>
            <person name="Karaoz U."/>
            <person name="Brodie E.L."/>
            <person name="Williams K.H."/>
            <person name="Hubbard S.S."/>
            <person name="Banfield J.F."/>
        </authorList>
    </citation>
    <scope>NUCLEOTIDE SEQUENCE [LARGE SCALE GENOMIC DNA]</scope>
</reference>
<dbReference type="EMBL" id="MFEL01000009">
    <property type="protein sequence ID" value="OGE81280.1"/>
    <property type="molecule type" value="Genomic_DNA"/>
</dbReference>
<name>A0A1F5NV98_9BACT</name>
<dbReference type="Proteomes" id="UP000178892">
    <property type="component" value="Unassembled WGS sequence"/>
</dbReference>
<protein>
    <submittedName>
        <fullName evidence="2">Uncharacterized protein</fullName>
    </submittedName>
</protein>
<feature type="compositionally biased region" description="Acidic residues" evidence="1">
    <location>
        <begin position="10"/>
        <end position="19"/>
    </location>
</feature>
<evidence type="ECO:0000313" key="3">
    <source>
        <dbReference type="Proteomes" id="UP000178892"/>
    </source>
</evidence>
<gene>
    <name evidence="2" type="ORF">A2720_03380</name>
</gene>
<organism evidence="2 3">
    <name type="scientific">Candidatus Doudnabacteria bacterium RIFCSPHIGHO2_01_FULL_46_24</name>
    <dbReference type="NCBI Taxonomy" id="1817825"/>
    <lineage>
        <taxon>Bacteria</taxon>
        <taxon>Candidatus Doudnaibacteriota</taxon>
    </lineage>
</organism>
<evidence type="ECO:0000256" key="1">
    <source>
        <dbReference type="SAM" id="MobiDB-lite"/>
    </source>
</evidence>
<dbReference type="AlphaFoldDB" id="A0A1F5NV98"/>
<evidence type="ECO:0000313" key="2">
    <source>
        <dbReference type="EMBL" id="OGE81280.1"/>
    </source>
</evidence>
<accession>A0A1F5NV98</accession>